<dbReference type="EMBL" id="LNJQ01000004">
    <property type="protein sequence ID" value="KWZ37351.1"/>
    <property type="molecule type" value="Genomic_DNA"/>
</dbReference>
<evidence type="ECO:0000313" key="2">
    <source>
        <dbReference type="EMBL" id="KWZ37351.1"/>
    </source>
</evidence>
<feature type="region of interest" description="Disordered" evidence="1">
    <location>
        <begin position="1"/>
        <end position="28"/>
    </location>
</feature>
<protein>
    <submittedName>
        <fullName evidence="2">Uncharacterized protein</fullName>
    </submittedName>
</protein>
<gene>
    <name evidence="2" type="ORF">WS72_20385</name>
</gene>
<accession>A0ABR5T2R8</accession>
<evidence type="ECO:0000313" key="3">
    <source>
        <dbReference type="Proteomes" id="UP000070255"/>
    </source>
</evidence>
<keyword evidence="3" id="KW-1185">Reference proteome</keyword>
<reference evidence="2 3" key="1">
    <citation type="submission" date="2015-11" db="EMBL/GenBank/DDBJ databases">
        <authorList>
            <person name="Sahl J."/>
            <person name="Wagner D."/>
            <person name="Keim P."/>
        </authorList>
    </citation>
    <scope>NUCLEOTIDE SEQUENCE [LARGE SCALE GENOMIC DNA]</scope>
    <source>
        <strain evidence="2 3">BDU18</strain>
    </source>
</reference>
<organism evidence="2 3">
    <name type="scientific">Burkholderia savannae</name>
    <dbReference type="NCBI Taxonomy" id="1637837"/>
    <lineage>
        <taxon>Bacteria</taxon>
        <taxon>Pseudomonadati</taxon>
        <taxon>Pseudomonadota</taxon>
        <taxon>Betaproteobacteria</taxon>
        <taxon>Burkholderiales</taxon>
        <taxon>Burkholderiaceae</taxon>
        <taxon>Burkholderia</taxon>
        <taxon>pseudomallei group</taxon>
    </lineage>
</organism>
<evidence type="ECO:0000256" key="1">
    <source>
        <dbReference type="SAM" id="MobiDB-lite"/>
    </source>
</evidence>
<name>A0ABR5T2R8_9BURK</name>
<feature type="compositionally biased region" description="Basic and acidic residues" evidence="1">
    <location>
        <begin position="14"/>
        <end position="23"/>
    </location>
</feature>
<comment type="caution">
    <text evidence="2">The sequence shown here is derived from an EMBL/GenBank/DDBJ whole genome shotgun (WGS) entry which is preliminary data.</text>
</comment>
<sequence length="116" mass="12575">MTAHGLPADPACTPDRRAAERSRAATHATHAAVRTITFAPARRAPFGARIERPGYTAAFAVSCTASFDALAHSFRMPNQTQHRRRHAIRACEQGIADSLGGHARSRALLDHARTHD</sequence>
<proteinExistence type="predicted"/>
<dbReference type="Proteomes" id="UP000070255">
    <property type="component" value="Unassembled WGS sequence"/>
</dbReference>